<gene>
    <name evidence="4" type="ORF">AB5J58_03930</name>
</gene>
<evidence type="ECO:0000259" key="3">
    <source>
        <dbReference type="Pfam" id="PF23771"/>
    </source>
</evidence>
<dbReference type="AlphaFoldDB" id="A0AB39LZN2"/>
<evidence type="ECO:0000313" key="4">
    <source>
        <dbReference type="EMBL" id="XDP99382.1"/>
    </source>
</evidence>
<dbReference type="InterPro" id="IPR055592">
    <property type="entry name" value="DUF7168"/>
</dbReference>
<organism evidence="4">
    <name type="scientific">Streptomyces sp. R08</name>
    <dbReference type="NCBI Taxonomy" id="3238624"/>
    <lineage>
        <taxon>Bacteria</taxon>
        <taxon>Bacillati</taxon>
        <taxon>Actinomycetota</taxon>
        <taxon>Actinomycetes</taxon>
        <taxon>Kitasatosporales</taxon>
        <taxon>Streptomycetaceae</taxon>
        <taxon>Streptomyces</taxon>
    </lineage>
</organism>
<protein>
    <submittedName>
        <fullName evidence="4">DUF2786 domain-containing protein</fullName>
    </submittedName>
</protein>
<dbReference type="EMBL" id="CP163431">
    <property type="protein sequence ID" value="XDP99382.1"/>
    <property type="molecule type" value="Genomic_DNA"/>
</dbReference>
<reference evidence="4" key="1">
    <citation type="submission" date="2024-07" db="EMBL/GenBank/DDBJ databases">
        <authorList>
            <person name="Yu S.T."/>
        </authorList>
    </citation>
    <scope>NUCLEOTIDE SEQUENCE</scope>
    <source>
        <strain evidence="4">R08</strain>
    </source>
</reference>
<proteinExistence type="predicted"/>
<name>A0AB39LZN2_9ACTN</name>
<accession>A0AB39LZN2</accession>
<feature type="compositionally biased region" description="Basic and acidic residues" evidence="1">
    <location>
        <begin position="220"/>
        <end position="230"/>
    </location>
</feature>
<dbReference type="InterPro" id="IPR024498">
    <property type="entry name" value="DUF2786"/>
</dbReference>
<dbReference type="Pfam" id="PF23771">
    <property type="entry name" value="DUF7168"/>
    <property type="match status" value="1"/>
</dbReference>
<evidence type="ECO:0000256" key="1">
    <source>
        <dbReference type="SAM" id="MobiDB-lite"/>
    </source>
</evidence>
<dbReference type="Pfam" id="PF10979">
    <property type="entry name" value="DUF2786"/>
    <property type="match status" value="1"/>
</dbReference>
<dbReference type="RefSeq" id="WP_369186502.1">
    <property type="nucleotide sequence ID" value="NZ_CP163431.1"/>
</dbReference>
<sequence length="247" mass="27043">MKGPDMATPMPEDGKLAKIRALLAKAEDPATTPEEAQSYFGKAAELMAKYGIERAMLAATDPNADRPGDRVIKVEGTYTTDRLYLLGYVATALHCVSIKKKVSRGITEVHLFGYESDLDRVELLFTSLLLQMFNGMRHGRPGPGESTVTYRKAWAGGFILRIDERLREIEARAQREAPATDTGRSTELVVADRKAVVEARFAAAYPDAIDPTGSTRRRGRGLDDGRDAANRADLGQTRMSGRRAIAA</sequence>
<feature type="domain" description="DUF7168" evidence="3">
    <location>
        <begin position="71"/>
        <end position="181"/>
    </location>
</feature>
<feature type="region of interest" description="Disordered" evidence="1">
    <location>
        <begin position="208"/>
        <end position="247"/>
    </location>
</feature>
<feature type="domain" description="DUF2786" evidence="2">
    <location>
        <begin position="16"/>
        <end position="53"/>
    </location>
</feature>
<evidence type="ECO:0000259" key="2">
    <source>
        <dbReference type="Pfam" id="PF10979"/>
    </source>
</evidence>